<dbReference type="Proteomes" id="UP000601041">
    <property type="component" value="Unassembled WGS sequence"/>
</dbReference>
<organism evidence="3 4">
    <name type="scientific">Pseudorhizobium halotolerans</name>
    <dbReference type="NCBI Taxonomy" id="1233081"/>
    <lineage>
        <taxon>Bacteria</taxon>
        <taxon>Pseudomonadati</taxon>
        <taxon>Pseudomonadota</taxon>
        <taxon>Alphaproteobacteria</taxon>
        <taxon>Hyphomicrobiales</taxon>
        <taxon>Rhizobiaceae</taxon>
        <taxon>Rhizobium/Agrobacterium group</taxon>
        <taxon>Pseudorhizobium</taxon>
    </lineage>
</organism>
<comment type="caution">
    <text evidence="3">The sequence shown here is derived from an EMBL/GenBank/DDBJ whole genome shotgun (WGS) entry which is preliminary data.</text>
</comment>
<evidence type="ECO:0000313" key="4">
    <source>
        <dbReference type="Proteomes" id="UP000601041"/>
    </source>
</evidence>
<evidence type="ECO:0000256" key="1">
    <source>
        <dbReference type="SAM" id="SignalP"/>
    </source>
</evidence>
<keyword evidence="1" id="KW-0732">Signal</keyword>
<keyword evidence="4" id="KW-1185">Reference proteome</keyword>
<dbReference type="InterPro" id="IPR027275">
    <property type="entry name" value="PRC-brl_dom"/>
</dbReference>
<proteinExistence type="predicted"/>
<sequence length="242" mass="27025">MPIRPHLLAAILFCTFGVSEAAAVCNISDAKLEEAILKKPEFRDQNHQMVQDLRALRDAAFVLWAYGRHEDCERLLGNIRELIATPSMGSLGGNDEDEADQQMAAGEPMLHSGGQVEGNRGRESALPLLDINELGPGLRADELLGAEVRSSDDKIIGEVRNVVIGTKDRWDYVVVASGGFFTPGKDSIVVPLRFLQVDQERDSFFVRIPEEEVKKVPLMPDQDYSWLADEEWRTKNDAFFKP</sequence>
<feature type="chain" id="PRO_5047518674" evidence="1">
    <location>
        <begin position="22"/>
        <end position="242"/>
    </location>
</feature>
<evidence type="ECO:0000259" key="2">
    <source>
        <dbReference type="Pfam" id="PF05239"/>
    </source>
</evidence>
<evidence type="ECO:0000313" key="3">
    <source>
        <dbReference type="EMBL" id="CAD7046894.1"/>
    </source>
</evidence>
<dbReference type="SUPFAM" id="SSF50346">
    <property type="entry name" value="PRC-barrel domain"/>
    <property type="match status" value="1"/>
</dbReference>
<feature type="signal peptide" evidence="1">
    <location>
        <begin position="1"/>
        <end position="21"/>
    </location>
</feature>
<accession>A0ABN7JT98</accession>
<protein>
    <submittedName>
        <fullName evidence="3">Photosystem reaction center subunit H</fullName>
    </submittedName>
</protein>
<reference evidence="3 4" key="1">
    <citation type="submission" date="2020-11" db="EMBL/GenBank/DDBJ databases">
        <authorList>
            <person name="Lassalle F."/>
        </authorList>
    </citation>
    <scope>NUCLEOTIDE SEQUENCE [LARGE SCALE GENOMIC DNA]</scope>
    <source>
        <strain evidence="3 4">AB21</strain>
    </source>
</reference>
<dbReference type="RefSeq" id="WP_142588839.1">
    <property type="nucleotide sequence ID" value="NZ_CABFWE030000008.1"/>
</dbReference>
<dbReference type="Gene3D" id="2.30.30.240">
    <property type="entry name" value="PRC-barrel domain"/>
    <property type="match status" value="1"/>
</dbReference>
<dbReference type="EMBL" id="CABFWE030000008">
    <property type="protein sequence ID" value="CAD7046894.1"/>
    <property type="molecule type" value="Genomic_DNA"/>
</dbReference>
<feature type="domain" description="PRC-barrel" evidence="2">
    <location>
        <begin position="139"/>
        <end position="212"/>
    </location>
</feature>
<dbReference type="InterPro" id="IPR011033">
    <property type="entry name" value="PRC_barrel-like_sf"/>
</dbReference>
<name>A0ABN7JT98_9HYPH</name>
<dbReference type="Pfam" id="PF05239">
    <property type="entry name" value="PRC"/>
    <property type="match status" value="1"/>
</dbReference>
<gene>
    <name evidence="3" type="ORF">RHAB21_03737</name>
</gene>